<proteinExistence type="predicted"/>
<dbReference type="CDD" id="cd07042">
    <property type="entry name" value="STAS_SulP_like_sulfate_transporter"/>
    <property type="match status" value="1"/>
</dbReference>
<dbReference type="OrthoDB" id="9771198at2"/>
<sequence length="483" mass="51814">MNLTSIKENWFGNVKNDTLAGIVVALALIPEAIAFSIIAGVDPMVGLYASFCIAVVIAFVGGRPGMISAATGAMALLMVTLVADHGLQYLLAATILTGIIQFLLGVFKLARFMKFIPRSVMVGFVNALGILIFTSQLPHFAGESWPMFAMVAGALAIIYIVPRFTKALPSPLIAIVVITIIAIMTGSGVRTVGDMGELTQALPLFLIPSIPLNFETLAIIFPYSMALAIVGLLETFLTAQIVDDLTDTDSDKNREAKGQGTANVVAGFFGGMAGCAMIGQSVINVKSGGRGRLSTLVAGVFLMFLILVLNDLLVKIPMAALVGVMIMVSIGTFDWSSVKNLHKMPRSDAAVMVVTVVTVVTTHDLSKGVLAGVILSALFFASKISKVRIEDKLDEYTEKKIYHVHGQLFFASVTDLVNSFDYKDDTVERVEIDLSNAHVWDDSGVGAVDKIVSKFRQNNIEVEITGVNQESSQLIDRLAVYNK</sequence>
<dbReference type="InterPro" id="IPR052706">
    <property type="entry name" value="Membrane-Transporter-like"/>
</dbReference>
<evidence type="ECO:0000313" key="8">
    <source>
        <dbReference type="Proteomes" id="UP000310541"/>
    </source>
</evidence>
<gene>
    <name evidence="7" type="ORF">FBF83_04760</name>
</gene>
<feature type="transmembrane region" description="Helical" evidence="5">
    <location>
        <begin position="262"/>
        <end position="279"/>
    </location>
</feature>
<evidence type="ECO:0000259" key="6">
    <source>
        <dbReference type="PROSITE" id="PS50801"/>
    </source>
</evidence>
<dbReference type="InterPro" id="IPR036513">
    <property type="entry name" value="STAS_dom_sf"/>
</dbReference>
<name>A0A4U1MLL7_9BACL</name>
<dbReference type="PROSITE" id="PS50801">
    <property type="entry name" value="STAS"/>
    <property type="match status" value="1"/>
</dbReference>
<comment type="caution">
    <text evidence="7">The sequence shown here is derived from an EMBL/GenBank/DDBJ whole genome shotgun (WGS) entry which is preliminary data.</text>
</comment>
<dbReference type="Proteomes" id="UP000310541">
    <property type="component" value="Unassembled WGS sequence"/>
</dbReference>
<dbReference type="AlphaFoldDB" id="A0A4U1MLL7"/>
<dbReference type="InterPro" id="IPR002645">
    <property type="entry name" value="STAS_dom"/>
</dbReference>
<dbReference type="InterPro" id="IPR018045">
    <property type="entry name" value="S04_transporter_CS"/>
</dbReference>
<comment type="subcellular location">
    <subcellularLocation>
        <location evidence="1">Membrane</location>
        <topology evidence="1">Multi-pass membrane protein</topology>
    </subcellularLocation>
</comment>
<evidence type="ECO:0000256" key="5">
    <source>
        <dbReference type="SAM" id="Phobius"/>
    </source>
</evidence>
<feature type="transmembrane region" description="Helical" evidence="5">
    <location>
        <begin position="173"/>
        <end position="192"/>
    </location>
</feature>
<evidence type="ECO:0000256" key="2">
    <source>
        <dbReference type="ARBA" id="ARBA00022692"/>
    </source>
</evidence>
<keyword evidence="3 5" id="KW-1133">Transmembrane helix</keyword>
<evidence type="ECO:0000256" key="3">
    <source>
        <dbReference type="ARBA" id="ARBA00022989"/>
    </source>
</evidence>
<feature type="transmembrane region" description="Helical" evidence="5">
    <location>
        <begin position="221"/>
        <end position="242"/>
    </location>
</feature>
<dbReference type="RefSeq" id="WP_136945963.1">
    <property type="nucleotide sequence ID" value="NZ_SWFM01000001.1"/>
</dbReference>
<organism evidence="7 8">
    <name type="scientific">Guptibacillus hwajinpoensis</name>
    <dbReference type="NCBI Taxonomy" id="208199"/>
    <lineage>
        <taxon>Bacteria</taxon>
        <taxon>Bacillati</taxon>
        <taxon>Bacillota</taxon>
        <taxon>Bacilli</taxon>
        <taxon>Bacillales</taxon>
        <taxon>Guptibacillaceae</taxon>
        <taxon>Guptibacillus</taxon>
    </lineage>
</organism>
<dbReference type="Pfam" id="PF00916">
    <property type="entry name" value="Sulfate_transp"/>
    <property type="match status" value="2"/>
</dbReference>
<dbReference type="EMBL" id="SWFM01000001">
    <property type="protein sequence ID" value="TKD72113.1"/>
    <property type="molecule type" value="Genomic_DNA"/>
</dbReference>
<feature type="transmembrane region" description="Helical" evidence="5">
    <location>
        <begin position="316"/>
        <end position="335"/>
    </location>
</feature>
<feature type="transmembrane region" description="Helical" evidence="5">
    <location>
        <begin position="44"/>
        <end position="61"/>
    </location>
</feature>
<dbReference type="PANTHER" id="PTHR43310">
    <property type="entry name" value="SULFATE TRANSPORTER YBAR-RELATED"/>
    <property type="match status" value="1"/>
</dbReference>
<evidence type="ECO:0000256" key="4">
    <source>
        <dbReference type="ARBA" id="ARBA00023136"/>
    </source>
</evidence>
<evidence type="ECO:0000313" key="7">
    <source>
        <dbReference type="EMBL" id="TKD72113.1"/>
    </source>
</evidence>
<dbReference type="GO" id="GO:0016020">
    <property type="term" value="C:membrane"/>
    <property type="evidence" value="ECO:0007669"/>
    <property type="project" value="UniProtKB-SubCell"/>
</dbReference>
<evidence type="ECO:0000256" key="1">
    <source>
        <dbReference type="ARBA" id="ARBA00004141"/>
    </source>
</evidence>
<feature type="transmembrane region" description="Helical" evidence="5">
    <location>
        <begin position="119"/>
        <end position="138"/>
    </location>
</feature>
<protein>
    <submittedName>
        <fullName evidence="7">SulP family inorganic anion transporter</fullName>
    </submittedName>
</protein>
<dbReference type="PANTHER" id="PTHR43310:SF1">
    <property type="entry name" value="SULFATE TRANSPORTER YBAR-RELATED"/>
    <property type="match status" value="1"/>
</dbReference>
<feature type="domain" description="STAS" evidence="6">
    <location>
        <begin position="389"/>
        <end position="483"/>
    </location>
</feature>
<feature type="transmembrane region" description="Helical" evidence="5">
    <location>
        <begin position="89"/>
        <end position="107"/>
    </location>
</feature>
<keyword evidence="2 5" id="KW-0812">Transmembrane</keyword>
<feature type="transmembrane region" description="Helical" evidence="5">
    <location>
        <begin position="144"/>
        <end position="161"/>
    </location>
</feature>
<feature type="transmembrane region" description="Helical" evidence="5">
    <location>
        <begin position="369"/>
        <end position="385"/>
    </location>
</feature>
<accession>A0A4U1MLL7</accession>
<dbReference type="PROSITE" id="PS01130">
    <property type="entry name" value="SLC26A"/>
    <property type="match status" value="1"/>
</dbReference>
<dbReference type="Gene3D" id="3.30.750.24">
    <property type="entry name" value="STAS domain"/>
    <property type="match status" value="1"/>
</dbReference>
<dbReference type="SUPFAM" id="SSF52091">
    <property type="entry name" value="SpoIIaa-like"/>
    <property type="match status" value="1"/>
</dbReference>
<dbReference type="InterPro" id="IPR011547">
    <property type="entry name" value="SLC26A/SulP_dom"/>
</dbReference>
<feature type="transmembrane region" description="Helical" evidence="5">
    <location>
        <begin position="291"/>
        <end position="310"/>
    </location>
</feature>
<keyword evidence="4 5" id="KW-0472">Membrane</keyword>
<reference evidence="7 8" key="1">
    <citation type="submission" date="2019-04" db="EMBL/GenBank/DDBJ databases">
        <title>Genome sequence of Bacillus hwajinpoensis strain Y2.</title>
        <authorList>
            <person name="Fair J.L."/>
            <person name="Maclea K.S."/>
        </authorList>
    </citation>
    <scope>NUCLEOTIDE SEQUENCE [LARGE SCALE GENOMIC DNA]</scope>
    <source>
        <strain evidence="7 8">Y2</strain>
    </source>
</reference>
<dbReference type="GO" id="GO:0008271">
    <property type="term" value="F:secondary active sulfate transmembrane transporter activity"/>
    <property type="evidence" value="ECO:0007669"/>
    <property type="project" value="InterPro"/>
</dbReference>
<dbReference type="Pfam" id="PF01740">
    <property type="entry name" value="STAS"/>
    <property type="match status" value="1"/>
</dbReference>